<comment type="similarity">
    <text evidence="6">Belongs to the globin family.</text>
</comment>
<dbReference type="InterPro" id="IPR000971">
    <property type="entry name" value="Globin"/>
</dbReference>
<sequence length="185" mass="20907">MGCAASSSALAGDDKELQQYVSPDDIRIVQESWSLVQHDMAMLGLGIFKRLFAQNKDLKKLFYHKLQCPGMTLENVEHLNFDDQKMMTHGMVVMETLGAAVECLHNSEQLTVLLIGIGERHVMYGVSREMVPRLWPAVTAIFEDYLGDQYSSRVEEAWERVFGYIGSKVMEGIDRWSKGNTNTSP</sequence>
<protein>
    <recommendedName>
        <fullName evidence="7">Globin domain-containing protein</fullName>
    </recommendedName>
</protein>
<proteinExistence type="inferred from homology"/>
<evidence type="ECO:0000259" key="7">
    <source>
        <dbReference type="PROSITE" id="PS01033"/>
    </source>
</evidence>
<dbReference type="PANTHER" id="PTHR46458">
    <property type="entry name" value="BLR2807 PROTEIN"/>
    <property type="match status" value="1"/>
</dbReference>
<keyword evidence="1 6" id="KW-0813">Transport</keyword>
<dbReference type="EMBL" id="JAIWYP010000003">
    <property type="protein sequence ID" value="KAH3847705.1"/>
    <property type="molecule type" value="Genomic_DNA"/>
</dbReference>
<evidence type="ECO:0000256" key="5">
    <source>
        <dbReference type="ARBA" id="ARBA00023004"/>
    </source>
</evidence>
<dbReference type="Gene3D" id="1.10.490.10">
    <property type="entry name" value="Globins"/>
    <property type="match status" value="1"/>
</dbReference>
<evidence type="ECO:0000313" key="8">
    <source>
        <dbReference type="EMBL" id="KAH3847705.1"/>
    </source>
</evidence>
<dbReference type="Proteomes" id="UP000828390">
    <property type="component" value="Unassembled WGS sequence"/>
</dbReference>
<evidence type="ECO:0000313" key="9">
    <source>
        <dbReference type="Proteomes" id="UP000828390"/>
    </source>
</evidence>
<dbReference type="PANTHER" id="PTHR46458:SF1">
    <property type="entry name" value="GEO09476P1"/>
    <property type="match status" value="1"/>
</dbReference>
<dbReference type="SUPFAM" id="SSF46458">
    <property type="entry name" value="Globin-like"/>
    <property type="match status" value="1"/>
</dbReference>
<dbReference type="CDD" id="cd01040">
    <property type="entry name" value="Mb-like"/>
    <property type="match status" value="1"/>
</dbReference>
<keyword evidence="9" id="KW-1185">Reference proteome</keyword>
<organism evidence="8 9">
    <name type="scientific">Dreissena polymorpha</name>
    <name type="common">Zebra mussel</name>
    <name type="synonym">Mytilus polymorpha</name>
    <dbReference type="NCBI Taxonomy" id="45954"/>
    <lineage>
        <taxon>Eukaryota</taxon>
        <taxon>Metazoa</taxon>
        <taxon>Spiralia</taxon>
        <taxon>Lophotrochozoa</taxon>
        <taxon>Mollusca</taxon>
        <taxon>Bivalvia</taxon>
        <taxon>Autobranchia</taxon>
        <taxon>Heteroconchia</taxon>
        <taxon>Euheterodonta</taxon>
        <taxon>Imparidentia</taxon>
        <taxon>Neoheterodontei</taxon>
        <taxon>Myida</taxon>
        <taxon>Dreissenoidea</taxon>
        <taxon>Dreissenidae</taxon>
        <taxon>Dreissena</taxon>
    </lineage>
</organism>
<gene>
    <name evidence="8" type="ORF">DPMN_090036</name>
</gene>
<reference evidence="8" key="2">
    <citation type="submission" date="2020-11" db="EMBL/GenBank/DDBJ databases">
        <authorList>
            <person name="McCartney M.A."/>
            <person name="Auch B."/>
            <person name="Kono T."/>
            <person name="Mallez S."/>
            <person name="Becker A."/>
            <person name="Gohl D.M."/>
            <person name="Silverstein K.A.T."/>
            <person name="Koren S."/>
            <person name="Bechman K.B."/>
            <person name="Herman A."/>
            <person name="Abrahante J.E."/>
            <person name="Garbe J."/>
        </authorList>
    </citation>
    <scope>NUCLEOTIDE SEQUENCE</scope>
    <source>
        <strain evidence="8">Duluth1</strain>
        <tissue evidence="8">Whole animal</tissue>
    </source>
</reference>
<dbReference type="InterPro" id="IPR050532">
    <property type="entry name" value="Globin-like_OT"/>
</dbReference>
<reference evidence="8" key="1">
    <citation type="journal article" date="2019" name="bioRxiv">
        <title>The Genome of the Zebra Mussel, Dreissena polymorpha: A Resource for Invasive Species Research.</title>
        <authorList>
            <person name="McCartney M.A."/>
            <person name="Auch B."/>
            <person name="Kono T."/>
            <person name="Mallez S."/>
            <person name="Zhang Y."/>
            <person name="Obille A."/>
            <person name="Becker A."/>
            <person name="Abrahante J.E."/>
            <person name="Garbe J."/>
            <person name="Badalamenti J.P."/>
            <person name="Herman A."/>
            <person name="Mangelson H."/>
            <person name="Liachko I."/>
            <person name="Sullivan S."/>
            <person name="Sone E.D."/>
            <person name="Koren S."/>
            <person name="Silverstein K.A.T."/>
            <person name="Beckman K.B."/>
            <person name="Gohl D.M."/>
        </authorList>
    </citation>
    <scope>NUCLEOTIDE SEQUENCE</scope>
    <source>
        <strain evidence="8">Duluth1</strain>
        <tissue evidence="8">Whole animal</tissue>
    </source>
</reference>
<name>A0A9D4KXH9_DREPO</name>
<accession>A0A9D4KXH9</accession>
<dbReference type="GO" id="GO:0019825">
    <property type="term" value="F:oxygen binding"/>
    <property type="evidence" value="ECO:0007669"/>
    <property type="project" value="InterPro"/>
</dbReference>
<evidence type="ECO:0000256" key="3">
    <source>
        <dbReference type="ARBA" id="ARBA00022621"/>
    </source>
</evidence>
<dbReference type="InterPro" id="IPR012292">
    <property type="entry name" value="Globin/Proto"/>
</dbReference>
<evidence type="ECO:0000256" key="6">
    <source>
        <dbReference type="RuleBase" id="RU000356"/>
    </source>
</evidence>
<evidence type="ECO:0000256" key="2">
    <source>
        <dbReference type="ARBA" id="ARBA00022617"/>
    </source>
</evidence>
<feature type="domain" description="Globin" evidence="7">
    <location>
        <begin position="20"/>
        <end position="174"/>
    </location>
</feature>
<keyword evidence="2 6" id="KW-0349">Heme</keyword>
<dbReference type="GO" id="GO:0020037">
    <property type="term" value="F:heme binding"/>
    <property type="evidence" value="ECO:0007669"/>
    <property type="project" value="InterPro"/>
</dbReference>
<dbReference type="GO" id="GO:0046872">
    <property type="term" value="F:metal ion binding"/>
    <property type="evidence" value="ECO:0007669"/>
    <property type="project" value="UniProtKB-KW"/>
</dbReference>
<keyword evidence="5" id="KW-0408">Iron</keyword>
<dbReference type="PROSITE" id="PS01033">
    <property type="entry name" value="GLOBIN"/>
    <property type="match status" value="1"/>
</dbReference>
<dbReference type="InterPro" id="IPR044399">
    <property type="entry name" value="Mb-like_M"/>
</dbReference>
<keyword evidence="3 6" id="KW-0561">Oxygen transport</keyword>
<dbReference type="AlphaFoldDB" id="A0A9D4KXH9"/>
<dbReference type="Pfam" id="PF00042">
    <property type="entry name" value="Globin"/>
    <property type="match status" value="1"/>
</dbReference>
<evidence type="ECO:0000256" key="1">
    <source>
        <dbReference type="ARBA" id="ARBA00022448"/>
    </source>
</evidence>
<comment type="caution">
    <text evidence="8">The sequence shown here is derived from an EMBL/GenBank/DDBJ whole genome shotgun (WGS) entry which is preliminary data.</text>
</comment>
<evidence type="ECO:0000256" key="4">
    <source>
        <dbReference type="ARBA" id="ARBA00022723"/>
    </source>
</evidence>
<keyword evidence="4" id="KW-0479">Metal-binding</keyword>
<dbReference type="InterPro" id="IPR009050">
    <property type="entry name" value="Globin-like_sf"/>
</dbReference>
<dbReference type="GO" id="GO:0005344">
    <property type="term" value="F:oxygen carrier activity"/>
    <property type="evidence" value="ECO:0007669"/>
    <property type="project" value="UniProtKB-KW"/>
</dbReference>